<comment type="caution">
    <text evidence="1">The sequence shown here is derived from an EMBL/GenBank/DDBJ whole genome shotgun (WGS) entry which is preliminary data.</text>
</comment>
<organism evidence="1 2">
    <name type="scientific">Pararhodospirillum oryzae</name>
    <dbReference type="NCBI Taxonomy" id="478448"/>
    <lineage>
        <taxon>Bacteria</taxon>
        <taxon>Pseudomonadati</taxon>
        <taxon>Pseudomonadota</taxon>
        <taxon>Alphaproteobacteria</taxon>
        <taxon>Rhodospirillales</taxon>
        <taxon>Rhodospirillaceae</taxon>
        <taxon>Pararhodospirillum</taxon>
    </lineage>
</organism>
<dbReference type="EMBL" id="BJZO01000044">
    <property type="protein sequence ID" value="GEO81684.1"/>
    <property type="molecule type" value="Genomic_DNA"/>
</dbReference>
<evidence type="ECO:0008006" key="3">
    <source>
        <dbReference type="Google" id="ProtNLM"/>
    </source>
</evidence>
<accession>A0A512H8A1</accession>
<dbReference type="RefSeq" id="WP_147163710.1">
    <property type="nucleotide sequence ID" value="NZ_BJZO01000044.1"/>
</dbReference>
<dbReference type="OrthoDB" id="158697at2"/>
<name>A0A512H8A1_9PROT</name>
<keyword evidence="2" id="KW-1185">Reference proteome</keyword>
<dbReference type="AlphaFoldDB" id="A0A512H8A1"/>
<evidence type="ECO:0000313" key="1">
    <source>
        <dbReference type="EMBL" id="GEO81684.1"/>
    </source>
</evidence>
<dbReference type="Proteomes" id="UP000321567">
    <property type="component" value="Unassembled WGS sequence"/>
</dbReference>
<reference evidence="1 2" key="1">
    <citation type="submission" date="2019-07" db="EMBL/GenBank/DDBJ databases">
        <title>Whole genome shotgun sequence of Rhodospirillum oryzae NBRC 107573.</title>
        <authorList>
            <person name="Hosoyama A."/>
            <person name="Uohara A."/>
            <person name="Ohji S."/>
            <person name="Ichikawa N."/>
        </authorList>
    </citation>
    <scope>NUCLEOTIDE SEQUENCE [LARGE SCALE GENOMIC DNA]</scope>
    <source>
        <strain evidence="1 2">NBRC 107573</strain>
    </source>
</reference>
<proteinExistence type="predicted"/>
<evidence type="ECO:0000313" key="2">
    <source>
        <dbReference type="Proteomes" id="UP000321567"/>
    </source>
</evidence>
<protein>
    <recommendedName>
        <fullName evidence="3">PIN domain-containing protein</fullName>
    </recommendedName>
</protein>
<gene>
    <name evidence="1" type="ORF">ROR02_18150</name>
</gene>
<sequence length="161" mass="18303">MPAAIAPCTILMDTCIFLNVLEVPGRSQDRDAVWRELDRLVEDPDTHHLLLPMAAIIETGNFIAQVSDGRQRRETALRFTKQVKAAIEGSAPWQAMEPPDTATIRSWLAEFPDHAMRGVGMGDLSILKEWERCCARLPRHHRVRIWSLDHALQGYDRSPRP</sequence>